<comment type="catalytic activity">
    <reaction evidence="2">
        <text>2 GTP = 3',3'-c-di-GMP + 2 diphosphate</text>
        <dbReference type="Rhea" id="RHEA:24898"/>
        <dbReference type="ChEBI" id="CHEBI:33019"/>
        <dbReference type="ChEBI" id="CHEBI:37565"/>
        <dbReference type="ChEBI" id="CHEBI:58805"/>
        <dbReference type="EC" id="2.7.7.65"/>
    </reaction>
</comment>
<organism evidence="5 6">
    <name type="scientific">Aliivibrio logei</name>
    <name type="common">Vibrio logei</name>
    <dbReference type="NCBI Taxonomy" id="688"/>
    <lineage>
        <taxon>Bacteria</taxon>
        <taxon>Pseudomonadati</taxon>
        <taxon>Pseudomonadota</taxon>
        <taxon>Gammaproteobacteria</taxon>
        <taxon>Vibrionales</taxon>
        <taxon>Vibrionaceae</taxon>
        <taxon>Aliivibrio</taxon>
    </lineage>
</organism>
<dbReference type="NCBIfam" id="TIGR00254">
    <property type="entry name" value="GGDEF"/>
    <property type="match status" value="1"/>
</dbReference>
<dbReference type="AlphaFoldDB" id="A0A1B9P3J2"/>
<name>A0A1B9P3J2_ALILO</name>
<dbReference type="OrthoDB" id="70510at2"/>
<gene>
    <name evidence="5" type="ORF">A6E04_03740</name>
</gene>
<dbReference type="GO" id="GO:0005886">
    <property type="term" value="C:plasma membrane"/>
    <property type="evidence" value="ECO:0007669"/>
    <property type="project" value="TreeGrafter"/>
</dbReference>
<dbReference type="CDD" id="cd01949">
    <property type="entry name" value="GGDEF"/>
    <property type="match status" value="1"/>
</dbReference>
<feature type="domain" description="GGDEF" evidence="4">
    <location>
        <begin position="146"/>
        <end position="265"/>
    </location>
</feature>
<evidence type="ECO:0000256" key="2">
    <source>
        <dbReference type="ARBA" id="ARBA00034247"/>
    </source>
</evidence>
<dbReference type="RefSeq" id="WP_017021844.1">
    <property type="nucleotide sequence ID" value="NZ_CAWMPN010000004.1"/>
</dbReference>
<evidence type="ECO:0000313" key="5">
    <source>
        <dbReference type="EMBL" id="OCH23024.1"/>
    </source>
</evidence>
<dbReference type="InterPro" id="IPR050469">
    <property type="entry name" value="Diguanylate_Cyclase"/>
</dbReference>
<evidence type="ECO:0000313" key="6">
    <source>
        <dbReference type="Proteomes" id="UP000093523"/>
    </source>
</evidence>
<dbReference type="EMBL" id="MAJU01000004">
    <property type="protein sequence ID" value="OCH23024.1"/>
    <property type="molecule type" value="Genomic_DNA"/>
</dbReference>
<dbReference type="STRING" id="688.A6E04_03740"/>
<dbReference type="InterPro" id="IPR000160">
    <property type="entry name" value="GGDEF_dom"/>
</dbReference>
<keyword evidence="3" id="KW-0812">Transmembrane</keyword>
<dbReference type="PANTHER" id="PTHR45138:SF9">
    <property type="entry name" value="DIGUANYLATE CYCLASE DGCM-RELATED"/>
    <property type="match status" value="1"/>
</dbReference>
<dbReference type="SMART" id="SM00267">
    <property type="entry name" value="GGDEF"/>
    <property type="match status" value="1"/>
</dbReference>
<protein>
    <recommendedName>
        <fullName evidence="1">diguanylate cyclase</fullName>
        <ecNumber evidence="1">2.7.7.65</ecNumber>
    </recommendedName>
</protein>
<dbReference type="Pfam" id="PF00990">
    <property type="entry name" value="GGDEF"/>
    <property type="match status" value="1"/>
</dbReference>
<dbReference type="Proteomes" id="UP000093523">
    <property type="component" value="Unassembled WGS sequence"/>
</dbReference>
<reference evidence="5 6" key="1">
    <citation type="submission" date="2016-06" db="EMBL/GenBank/DDBJ databases">
        <authorList>
            <person name="Kjaerup R.B."/>
            <person name="Dalgaard T.S."/>
            <person name="Juul-Madsen H.R."/>
        </authorList>
    </citation>
    <scope>NUCLEOTIDE SEQUENCE [LARGE SCALE GENOMIC DNA]</scope>
    <source>
        <strain evidence="5 6">1S159</strain>
    </source>
</reference>
<evidence type="ECO:0000259" key="4">
    <source>
        <dbReference type="PROSITE" id="PS50887"/>
    </source>
</evidence>
<dbReference type="InterPro" id="IPR029787">
    <property type="entry name" value="Nucleotide_cyclase"/>
</dbReference>
<dbReference type="PANTHER" id="PTHR45138">
    <property type="entry name" value="REGULATORY COMPONENTS OF SENSORY TRANSDUCTION SYSTEM"/>
    <property type="match status" value="1"/>
</dbReference>
<evidence type="ECO:0000256" key="3">
    <source>
        <dbReference type="SAM" id="Phobius"/>
    </source>
</evidence>
<feature type="transmembrane region" description="Helical" evidence="3">
    <location>
        <begin position="102"/>
        <end position="119"/>
    </location>
</feature>
<proteinExistence type="predicted"/>
<dbReference type="GO" id="GO:0043709">
    <property type="term" value="P:cell adhesion involved in single-species biofilm formation"/>
    <property type="evidence" value="ECO:0007669"/>
    <property type="project" value="TreeGrafter"/>
</dbReference>
<dbReference type="SUPFAM" id="SSF55073">
    <property type="entry name" value="Nucleotide cyclase"/>
    <property type="match status" value="1"/>
</dbReference>
<dbReference type="InterPro" id="IPR043128">
    <property type="entry name" value="Rev_trsase/Diguanyl_cyclase"/>
</dbReference>
<dbReference type="PROSITE" id="PS50887">
    <property type="entry name" value="GGDEF"/>
    <property type="match status" value="1"/>
</dbReference>
<dbReference type="GO" id="GO:0052621">
    <property type="term" value="F:diguanylate cyclase activity"/>
    <property type="evidence" value="ECO:0007669"/>
    <property type="project" value="UniProtKB-EC"/>
</dbReference>
<dbReference type="EC" id="2.7.7.65" evidence="1"/>
<sequence length="268" mass="30103">MTEPKIPLIISGIATALLIGVIAISHYVGFDSISDLFFEGAMLILLSYIFLTVKSHLTLYPKLLIGAYLLLFNKSYDLLTEVPLLDHYADNNEIADTLLDDGTLLLAFLLIAVGLTNIVKSLIKESMKDDLTGLYNRKKFPEIKLSSFDLIYFDLNGLKQVNDIKGHAVGDLMIIRFAQILKASCLKQEMAFRIGGDEFIVTVDSERAKDYINDVYTSLNNEPISFSYGIEKATKENFREALIRSDKAMYTMKKALKKSTSSAQILYR</sequence>
<keyword evidence="3" id="KW-0472">Membrane</keyword>
<feature type="transmembrane region" description="Helical" evidence="3">
    <location>
        <begin position="36"/>
        <end position="53"/>
    </location>
</feature>
<comment type="caution">
    <text evidence="5">The sequence shown here is derived from an EMBL/GenBank/DDBJ whole genome shotgun (WGS) entry which is preliminary data.</text>
</comment>
<accession>A0A1B9P3J2</accession>
<dbReference type="GO" id="GO:1902201">
    <property type="term" value="P:negative regulation of bacterial-type flagellum-dependent cell motility"/>
    <property type="evidence" value="ECO:0007669"/>
    <property type="project" value="TreeGrafter"/>
</dbReference>
<keyword evidence="3" id="KW-1133">Transmembrane helix</keyword>
<evidence type="ECO:0000256" key="1">
    <source>
        <dbReference type="ARBA" id="ARBA00012528"/>
    </source>
</evidence>
<dbReference type="Gene3D" id="3.30.70.270">
    <property type="match status" value="1"/>
</dbReference>
<feature type="transmembrane region" description="Helical" evidence="3">
    <location>
        <begin position="6"/>
        <end position="24"/>
    </location>
</feature>